<accession>A0AAN8VVL6</accession>
<evidence type="ECO:0000256" key="10">
    <source>
        <dbReference type="RuleBase" id="RU365010"/>
    </source>
</evidence>
<comment type="caution">
    <text evidence="11">The sequence shown here is derived from an EMBL/GenBank/DDBJ whole genome shotgun (WGS) entry which is preliminary data.</text>
</comment>
<dbReference type="PANTHER" id="PTHR11886">
    <property type="entry name" value="DYNEIN LIGHT CHAIN"/>
    <property type="match status" value="1"/>
</dbReference>
<keyword evidence="4 10" id="KW-0963">Cytoplasm</keyword>
<evidence type="ECO:0000313" key="12">
    <source>
        <dbReference type="Proteomes" id="UP001370490"/>
    </source>
</evidence>
<evidence type="ECO:0000256" key="6">
    <source>
        <dbReference type="ARBA" id="ARBA00022816"/>
    </source>
</evidence>
<gene>
    <name evidence="11" type="ORF">RJ641_034427</name>
</gene>
<keyword evidence="6" id="KW-0509">mRNA transport</keyword>
<keyword evidence="10" id="KW-0505">Motor protein</keyword>
<evidence type="ECO:0000256" key="7">
    <source>
        <dbReference type="ARBA" id="ARBA00022927"/>
    </source>
</evidence>
<dbReference type="Gene3D" id="3.30.740.10">
    <property type="entry name" value="Protein Inhibitor Of Neuronal Nitric Oxide Synthase"/>
    <property type="match status" value="1"/>
</dbReference>
<dbReference type="GO" id="GO:0005868">
    <property type="term" value="C:cytoplasmic dynein complex"/>
    <property type="evidence" value="ECO:0007669"/>
    <property type="project" value="TreeGrafter"/>
</dbReference>
<dbReference type="EMBL" id="JBAMMX010000008">
    <property type="protein sequence ID" value="KAK6934272.1"/>
    <property type="molecule type" value="Genomic_DNA"/>
</dbReference>
<name>A0AAN8VVL6_9MAGN</name>
<dbReference type="Pfam" id="PF01221">
    <property type="entry name" value="Dynein_light"/>
    <property type="match status" value="1"/>
</dbReference>
<dbReference type="PANTHER" id="PTHR11886:SF49">
    <property type="entry name" value="DYNEIN LIGHT CHAIN"/>
    <property type="match status" value="1"/>
</dbReference>
<dbReference type="GO" id="GO:0005634">
    <property type="term" value="C:nucleus"/>
    <property type="evidence" value="ECO:0007669"/>
    <property type="project" value="UniProtKB-SubCell"/>
</dbReference>
<proteinExistence type="inferred from homology"/>
<dbReference type="SUPFAM" id="SSF54648">
    <property type="entry name" value="DLC"/>
    <property type="match status" value="1"/>
</dbReference>
<dbReference type="InterPro" id="IPR037177">
    <property type="entry name" value="DLC_sf"/>
</dbReference>
<keyword evidence="5 10" id="KW-0493">Microtubule</keyword>
<keyword evidence="9" id="KW-0539">Nucleus</keyword>
<keyword evidence="10" id="KW-0243">Dynein</keyword>
<keyword evidence="3" id="KW-0813">Transport</keyword>
<evidence type="ECO:0000256" key="2">
    <source>
        <dbReference type="ARBA" id="ARBA00004245"/>
    </source>
</evidence>
<organism evidence="11 12">
    <name type="scientific">Dillenia turbinata</name>
    <dbReference type="NCBI Taxonomy" id="194707"/>
    <lineage>
        <taxon>Eukaryota</taxon>
        <taxon>Viridiplantae</taxon>
        <taxon>Streptophyta</taxon>
        <taxon>Embryophyta</taxon>
        <taxon>Tracheophyta</taxon>
        <taxon>Spermatophyta</taxon>
        <taxon>Magnoliopsida</taxon>
        <taxon>eudicotyledons</taxon>
        <taxon>Gunneridae</taxon>
        <taxon>Pentapetalae</taxon>
        <taxon>Dilleniales</taxon>
        <taxon>Dilleniaceae</taxon>
        <taxon>Dillenia</taxon>
    </lineage>
</organism>
<evidence type="ECO:0000256" key="3">
    <source>
        <dbReference type="ARBA" id="ARBA00022448"/>
    </source>
</evidence>
<dbReference type="InterPro" id="IPR001372">
    <property type="entry name" value="Dynein_light_chain_typ-1/2"/>
</dbReference>
<dbReference type="SMART" id="SM01375">
    <property type="entry name" value="Dynein_light"/>
    <property type="match status" value="1"/>
</dbReference>
<evidence type="ECO:0000256" key="5">
    <source>
        <dbReference type="ARBA" id="ARBA00022701"/>
    </source>
</evidence>
<keyword evidence="12" id="KW-1185">Reference proteome</keyword>
<keyword evidence="7" id="KW-0653">Protein transport</keyword>
<evidence type="ECO:0000313" key="11">
    <source>
        <dbReference type="EMBL" id="KAK6934272.1"/>
    </source>
</evidence>
<dbReference type="Proteomes" id="UP001370490">
    <property type="component" value="Unassembled WGS sequence"/>
</dbReference>
<evidence type="ECO:0000256" key="1">
    <source>
        <dbReference type="ARBA" id="ARBA00004123"/>
    </source>
</evidence>
<dbReference type="AlphaFoldDB" id="A0AAN8VVL6"/>
<dbReference type="GO" id="GO:0051028">
    <property type="term" value="P:mRNA transport"/>
    <property type="evidence" value="ECO:0007669"/>
    <property type="project" value="UniProtKB-KW"/>
</dbReference>
<evidence type="ECO:0000256" key="4">
    <source>
        <dbReference type="ARBA" id="ARBA00022490"/>
    </source>
</evidence>
<reference evidence="11 12" key="1">
    <citation type="submission" date="2023-12" db="EMBL/GenBank/DDBJ databases">
        <title>A high-quality genome assembly for Dillenia turbinata (Dilleniales).</title>
        <authorList>
            <person name="Chanderbali A."/>
        </authorList>
    </citation>
    <scope>NUCLEOTIDE SEQUENCE [LARGE SCALE GENOMIC DNA]</scope>
    <source>
        <strain evidence="11">LSX21</strain>
        <tissue evidence="11">Leaf</tissue>
    </source>
</reference>
<keyword evidence="8 10" id="KW-0206">Cytoskeleton</keyword>
<sequence length="161" mass="18068">MEKAKKEEEEERKDVILPYDLPRKQVLNISRSPKEEVQLAATAIRVNARLRSADMPINMQDHALCFGRSLLDSSPKSHNNRPNPSHIARALKKEFDMAYGPAWHCIVGKSFGSYVTHSPGGFVYFSIDTLSFLLFKTEVHLVKESQPHPLALGPSSNLNAI</sequence>
<dbReference type="GO" id="GO:0007017">
    <property type="term" value="P:microtubule-based process"/>
    <property type="evidence" value="ECO:0007669"/>
    <property type="project" value="InterPro"/>
</dbReference>
<dbReference type="GO" id="GO:0015031">
    <property type="term" value="P:protein transport"/>
    <property type="evidence" value="ECO:0007669"/>
    <property type="project" value="UniProtKB-KW"/>
</dbReference>
<dbReference type="CDD" id="cd21452">
    <property type="entry name" value="DLC-like_DYNLL1_DYNLL2"/>
    <property type="match status" value="1"/>
</dbReference>
<dbReference type="FunFam" id="3.30.740.10:FF:000005">
    <property type="entry name" value="Dynein light chain"/>
    <property type="match status" value="1"/>
</dbReference>
<dbReference type="GO" id="GO:0005874">
    <property type="term" value="C:microtubule"/>
    <property type="evidence" value="ECO:0007669"/>
    <property type="project" value="UniProtKB-KW"/>
</dbReference>
<comment type="similarity">
    <text evidence="10">Belongs to the dynein light chain family.</text>
</comment>
<comment type="subcellular location">
    <subcellularLocation>
        <location evidence="2 10">Cytoplasm</location>
        <location evidence="2 10">Cytoskeleton</location>
    </subcellularLocation>
    <subcellularLocation>
        <location evidence="1">Nucleus</location>
    </subcellularLocation>
</comment>
<dbReference type="GO" id="GO:0045505">
    <property type="term" value="F:dynein intermediate chain binding"/>
    <property type="evidence" value="ECO:0007669"/>
    <property type="project" value="TreeGrafter"/>
</dbReference>
<protein>
    <recommendedName>
        <fullName evidence="10">Dynein light chain</fullName>
    </recommendedName>
</protein>
<evidence type="ECO:0000256" key="8">
    <source>
        <dbReference type="ARBA" id="ARBA00023212"/>
    </source>
</evidence>
<evidence type="ECO:0000256" key="9">
    <source>
        <dbReference type="ARBA" id="ARBA00023242"/>
    </source>
</evidence>